<dbReference type="PANTHER" id="PTHR36439">
    <property type="entry name" value="BLL4334 PROTEIN"/>
    <property type="match status" value="1"/>
</dbReference>
<evidence type="ECO:0000313" key="1">
    <source>
        <dbReference type="EMBL" id="MBI5168709.1"/>
    </source>
</evidence>
<dbReference type="AlphaFoldDB" id="A0A933SAF7"/>
<name>A0A933SAF7_UNCEI</name>
<organism evidence="1 2">
    <name type="scientific">Eiseniibacteriota bacterium</name>
    <dbReference type="NCBI Taxonomy" id="2212470"/>
    <lineage>
        <taxon>Bacteria</taxon>
        <taxon>Candidatus Eiseniibacteriota</taxon>
    </lineage>
</organism>
<dbReference type="EMBL" id="JACRIW010000033">
    <property type="protein sequence ID" value="MBI5168709.1"/>
    <property type="molecule type" value="Genomic_DNA"/>
</dbReference>
<proteinExistence type="predicted"/>
<dbReference type="Pfam" id="PF08002">
    <property type="entry name" value="DUF1697"/>
    <property type="match status" value="1"/>
</dbReference>
<gene>
    <name evidence="1" type="ORF">HZA61_04390</name>
</gene>
<dbReference type="SUPFAM" id="SSF160379">
    <property type="entry name" value="SP0830-like"/>
    <property type="match status" value="1"/>
</dbReference>
<dbReference type="Gene3D" id="3.30.70.1280">
    <property type="entry name" value="SP0830-like domains"/>
    <property type="match status" value="1"/>
</dbReference>
<dbReference type="InterPro" id="IPR012545">
    <property type="entry name" value="DUF1697"/>
</dbReference>
<sequence length="184" mass="19038">MSAGFVALLRGINVGKGKRVPMADLRALLESLGHVDVKTLLNSGNAVFAAPRGAAPKLAAVIAAAIEKRFGFDVPVIVKSAADLDAMAAENSLAAKAADFSRLLTVFAQDPADLKSLAVLKPLLTKGEALLLGEHAAWLHCANGILESAAGEAVLGKVGRSGRGFTTRNWATVEKIRALMKSAG</sequence>
<protein>
    <submittedName>
        <fullName evidence="1">DUF1697 domain-containing protein</fullName>
    </submittedName>
</protein>
<reference evidence="1" key="1">
    <citation type="submission" date="2020-07" db="EMBL/GenBank/DDBJ databases">
        <title>Huge and variable diversity of episymbiotic CPR bacteria and DPANN archaea in groundwater ecosystems.</title>
        <authorList>
            <person name="He C.Y."/>
            <person name="Keren R."/>
            <person name="Whittaker M."/>
            <person name="Farag I.F."/>
            <person name="Doudna J."/>
            <person name="Cate J.H.D."/>
            <person name="Banfield J.F."/>
        </authorList>
    </citation>
    <scope>NUCLEOTIDE SEQUENCE</scope>
    <source>
        <strain evidence="1">NC_groundwater_1813_Pr3_B-0.1um_71_17</strain>
    </source>
</reference>
<accession>A0A933SAF7</accession>
<dbReference type="PIRSF" id="PIRSF008502">
    <property type="entry name" value="UCP008502"/>
    <property type="match status" value="1"/>
</dbReference>
<dbReference type="PANTHER" id="PTHR36439:SF1">
    <property type="entry name" value="DUF1697 DOMAIN-CONTAINING PROTEIN"/>
    <property type="match status" value="1"/>
</dbReference>
<evidence type="ECO:0000313" key="2">
    <source>
        <dbReference type="Proteomes" id="UP000696931"/>
    </source>
</evidence>
<comment type="caution">
    <text evidence="1">The sequence shown here is derived from an EMBL/GenBank/DDBJ whole genome shotgun (WGS) entry which is preliminary data.</text>
</comment>
<dbReference type="Proteomes" id="UP000696931">
    <property type="component" value="Unassembled WGS sequence"/>
</dbReference>